<evidence type="ECO:0000313" key="3">
    <source>
        <dbReference type="RefSeq" id="XP_005741156.1"/>
    </source>
</evidence>
<dbReference type="Gene3D" id="1.20.1250.10">
    <property type="match status" value="1"/>
</dbReference>
<organism evidence="1">
    <name type="scientific">Pundamilia nyererei</name>
    <dbReference type="NCBI Taxonomy" id="303518"/>
    <lineage>
        <taxon>Eukaryota</taxon>
        <taxon>Metazoa</taxon>
        <taxon>Chordata</taxon>
        <taxon>Craniata</taxon>
        <taxon>Vertebrata</taxon>
        <taxon>Euteleostomi</taxon>
        <taxon>Actinopterygii</taxon>
        <taxon>Neopterygii</taxon>
        <taxon>Teleostei</taxon>
        <taxon>Neoteleostei</taxon>
        <taxon>Acanthomorphata</taxon>
        <taxon>Ovalentaria</taxon>
        <taxon>Cichlomorphae</taxon>
        <taxon>Cichliformes</taxon>
        <taxon>Cichlidae</taxon>
        <taxon>African cichlids</taxon>
        <taxon>Pseudocrenilabrinae</taxon>
        <taxon>Haplochromini</taxon>
        <taxon>Pundamilia</taxon>
    </lineage>
</organism>
<dbReference type="AlphaFoldDB" id="A0A3B4H3N4"/>
<keyword evidence="2" id="KW-1185">Reference proteome</keyword>
<proteinExistence type="predicted"/>
<dbReference type="GO" id="GO:0070120">
    <property type="term" value="P:ciliary neurotrophic factor-mediated signaling pathway"/>
    <property type="evidence" value="ECO:0007669"/>
    <property type="project" value="InterPro"/>
</dbReference>
<dbReference type="PANTHER" id="PTHR15196:SF1">
    <property type="entry name" value="CILIARY NEUROTROPHIC FACTOR"/>
    <property type="match status" value="1"/>
</dbReference>
<reference evidence="3" key="2">
    <citation type="submission" date="2025-04" db="UniProtKB">
        <authorList>
            <consortium name="RefSeq"/>
        </authorList>
    </citation>
    <scope>IDENTIFICATION</scope>
</reference>
<dbReference type="InterPro" id="IPR000151">
    <property type="entry name" value="Ciliary_neurotrophic_fac_CNTF"/>
</dbReference>
<reference evidence="1" key="1">
    <citation type="submission" date="2023-09" db="UniProtKB">
        <authorList>
            <consortium name="Ensembl"/>
        </authorList>
    </citation>
    <scope>IDENTIFICATION</scope>
</reference>
<evidence type="ECO:0000313" key="1">
    <source>
        <dbReference type="Ensembl" id="ENSPNYP00000030317.1"/>
    </source>
</evidence>
<protein>
    <submittedName>
        <fullName evidence="1">Uncharacterized LOC102208630</fullName>
    </submittedName>
    <submittedName>
        <fullName evidence="3">Uncharacterized protein LOC102208630</fullName>
    </submittedName>
</protein>
<accession>A0A3B4H3N4</accession>
<evidence type="ECO:0000313" key="2">
    <source>
        <dbReference type="Proteomes" id="UP000695023"/>
    </source>
</evidence>
<dbReference type="PANTHER" id="PTHR15196">
    <property type="entry name" value="CILIARY NEUROTROPHIC FACTOR"/>
    <property type="match status" value="1"/>
</dbReference>
<sequence>MAGRSTRGINGSNGSRTAPARAAALADLLHYECSTLLELFRKKENFTEDVTDRRLVSVPPPSSQLDTRDKLWRIHSALLQCQKLLEKAVAKEEEELGGGKKGKYENKRKLVKERLPLLILSTGELLKAAEGTTSLTPSVEGLEVNVPTGLLDLKLWVYRVYKEVNYWSKTAANTLKDLPSVIVKEGARTTRARNRRSTRR</sequence>
<name>A0A3B4H3N4_9CICH</name>
<dbReference type="GO" id="GO:0005127">
    <property type="term" value="F:ciliary neurotrophic factor receptor binding"/>
    <property type="evidence" value="ECO:0007669"/>
    <property type="project" value="InterPro"/>
</dbReference>
<dbReference type="STRING" id="303518.ENSPNYP00000030317"/>
<dbReference type="RefSeq" id="XP_005741156.1">
    <property type="nucleotide sequence ID" value="XM_005741099.2"/>
</dbReference>
<gene>
    <name evidence="3" type="primary">LOC102208630</name>
</gene>
<dbReference type="Ensembl" id="ENSPNYT00000031056.1">
    <property type="protein sequence ID" value="ENSPNYP00000030317.1"/>
    <property type="gene ID" value="ENSPNYG00000022834.1"/>
</dbReference>
<dbReference type="CTD" id="1270"/>
<dbReference type="Proteomes" id="UP000695023">
    <property type="component" value="Unplaced"/>
</dbReference>
<dbReference type="OrthoDB" id="8813321at2759"/>
<dbReference type="GO" id="GO:0043524">
    <property type="term" value="P:negative regulation of neuron apoptotic process"/>
    <property type="evidence" value="ECO:0007669"/>
    <property type="project" value="InterPro"/>
</dbReference>
<dbReference type="InterPro" id="IPR009079">
    <property type="entry name" value="4_helix_cytokine-like_core"/>
</dbReference>
<dbReference type="GeneTree" id="ENSGT00540000073610"/>